<accession>A0A6F8PR11</accession>
<dbReference type="Proteomes" id="UP000501466">
    <property type="component" value="Chromosome"/>
</dbReference>
<evidence type="ECO:0000313" key="2">
    <source>
        <dbReference type="Proteomes" id="UP000501466"/>
    </source>
</evidence>
<dbReference type="RefSeq" id="WP_173292272.1">
    <property type="nucleotide sequence ID" value="NZ_AP021888.1"/>
</dbReference>
<keyword evidence="2" id="KW-1185">Reference proteome</keyword>
<protein>
    <submittedName>
        <fullName evidence="1">Uncharacterized protein</fullName>
    </submittedName>
</protein>
<sequence length="130" mass="15033">MKNIHEIRRQNCQLLIKHAGSMAVFAQRIERSQTQVSRFAGINPTRNVGEKLARHIERCFCVSSFWLDVDRSFFDLSMPNVLEKTEQTKHEQLHAILSDILLAIQDDTIDDVTYNQLLEIAKKTKLPKTP</sequence>
<evidence type="ECO:0000313" key="1">
    <source>
        <dbReference type="EMBL" id="BBP44561.1"/>
    </source>
</evidence>
<dbReference type="EMBL" id="AP021888">
    <property type="protein sequence ID" value="BBP44561.1"/>
    <property type="molecule type" value="Genomic_DNA"/>
</dbReference>
<organism evidence="1 2">
    <name type="scientific">Thiosulfativibrio zosterae</name>
    <dbReference type="NCBI Taxonomy" id="2675053"/>
    <lineage>
        <taxon>Bacteria</taxon>
        <taxon>Pseudomonadati</taxon>
        <taxon>Pseudomonadota</taxon>
        <taxon>Gammaproteobacteria</taxon>
        <taxon>Thiotrichales</taxon>
        <taxon>Piscirickettsiaceae</taxon>
        <taxon>Thiosulfativibrio</taxon>
    </lineage>
</organism>
<reference evidence="2" key="1">
    <citation type="submission" date="2019-11" db="EMBL/GenBank/DDBJ databases">
        <title>Isolation and characterization of two novel species in the genus Thiomicrorhabdus.</title>
        <authorList>
            <person name="Mochizuki J."/>
            <person name="Kojima H."/>
            <person name="Fukui M."/>
        </authorList>
    </citation>
    <scope>NUCLEOTIDE SEQUENCE [LARGE SCALE GENOMIC DNA]</scope>
    <source>
        <strain evidence="2">AkT22</strain>
    </source>
</reference>
<dbReference type="KEGG" id="tzo:THMIRHAT_23070"/>
<gene>
    <name evidence="1" type="ORF">THMIRHAT_23070</name>
</gene>
<proteinExistence type="predicted"/>
<dbReference type="AlphaFoldDB" id="A0A6F8PR11"/>
<name>A0A6F8PR11_9GAMM</name>